<evidence type="ECO:0000259" key="8">
    <source>
        <dbReference type="Pfam" id="PF00746"/>
    </source>
</evidence>
<dbReference type="EMBL" id="SNZG01000019">
    <property type="protein sequence ID" value="TDR37800.1"/>
    <property type="molecule type" value="Genomic_DNA"/>
</dbReference>
<feature type="domain" description="Gram-positive cocci surface proteins LPxTG" evidence="8">
    <location>
        <begin position="86"/>
        <end position="119"/>
    </location>
</feature>
<accession>A0A8B4Q778</accession>
<feature type="compositionally biased region" description="Pro residues" evidence="6">
    <location>
        <begin position="27"/>
        <end position="40"/>
    </location>
</feature>
<name>A0A8B4Q778_9BACL</name>
<keyword evidence="4" id="KW-0732">Signal</keyword>
<keyword evidence="12" id="KW-1185">Reference proteome</keyword>
<gene>
    <name evidence="10" type="ORF">DFR61_11936</name>
    <name evidence="9" type="ORF">NCTC10597_00135</name>
</gene>
<dbReference type="Proteomes" id="UP000254330">
    <property type="component" value="Unassembled WGS sequence"/>
</dbReference>
<evidence type="ECO:0000313" key="11">
    <source>
        <dbReference type="Proteomes" id="UP000254330"/>
    </source>
</evidence>
<keyword evidence="7" id="KW-0812">Transmembrane</keyword>
<keyword evidence="7" id="KW-0472">Membrane</keyword>
<evidence type="ECO:0000256" key="5">
    <source>
        <dbReference type="ARBA" id="ARBA00023088"/>
    </source>
</evidence>
<comment type="subcellular location">
    <subcellularLocation>
        <location evidence="1">Secreted</location>
        <location evidence="1">Cell wall</location>
        <topology evidence="1">Peptidoglycan-anchor</topology>
    </subcellularLocation>
</comment>
<dbReference type="AlphaFoldDB" id="A0A8B4Q778"/>
<dbReference type="NCBIfam" id="TIGR01167">
    <property type="entry name" value="LPXTG_anchor"/>
    <property type="match status" value="1"/>
</dbReference>
<dbReference type="EMBL" id="UGNP01000001">
    <property type="protein sequence ID" value="STX08476.1"/>
    <property type="molecule type" value="Genomic_DNA"/>
</dbReference>
<comment type="caution">
    <text evidence="9">The sequence shown here is derived from an EMBL/GenBank/DDBJ whole genome shotgun (WGS) entry which is preliminary data.</text>
</comment>
<dbReference type="Proteomes" id="UP000294641">
    <property type="component" value="Unassembled WGS sequence"/>
</dbReference>
<proteinExistence type="predicted"/>
<dbReference type="RefSeq" id="WP_109349893.1">
    <property type="nucleotide sequence ID" value="NZ_BJUE01000017.1"/>
</dbReference>
<evidence type="ECO:0000313" key="10">
    <source>
        <dbReference type="EMBL" id="TDR37800.1"/>
    </source>
</evidence>
<reference evidence="10 12" key="2">
    <citation type="submission" date="2019-03" db="EMBL/GenBank/DDBJ databases">
        <title>Genomic Encyclopedia of Type Strains, Phase IV (KMG-IV): sequencing the most valuable type-strain genomes for metagenomic binning, comparative biology and taxonomic classification.</title>
        <authorList>
            <person name="Goeker M."/>
        </authorList>
    </citation>
    <scope>NUCLEOTIDE SEQUENCE [LARGE SCALE GENOMIC DNA]</scope>
    <source>
        <strain evidence="10 12">DSM 20580</strain>
    </source>
</reference>
<organism evidence="9 11">
    <name type="scientific">Kurthia zopfii</name>
    <dbReference type="NCBI Taxonomy" id="1650"/>
    <lineage>
        <taxon>Bacteria</taxon>
        <taxon>Bacillati</taxon>
        <taxon>Bacillota</taxon>
        <taxon>Bacilli</taxon>
        <taxon>Bacillales</taxon>
        <taxon>Caryophanaceae</taxon>
        <taxon>Kurthia</taxon>
    </lineage>
</organism>
<feature type="region of interest" description="Disordered" evidence="6">
    <location>
        <begin position="1"/>
        <end position="87"/>
    </location>
</feature>
<dbReference type="InterPro" id="IPR019931">
    <property type="entry name" value="LPXTG_anchor"/>
</dbReference>
<protein>
    <submittedName>
        <fullName evidence="10">LPXTG-motif cell wall-anchored protein</fullName>
    </submittedName>
</protein>
<keyword evidence="5" id="KW-0572">Peptidoglycan-anchor</keyword>
<evidence type="ECO:0000256" key="1">
    <source>
        <dbReference type="ARBA" id="ARBA00004168"/>
    </source>
</evidence>
<keyword evidence="2" id="KW-0134">Cell wall</keyword>
<feature type="transmembrane region" description="Helical" evidence="7">
    <location>
        <begin position="96"/>
        <end position="114"/>
    </location>
</feature>
<evidence type="ECO:0000256" key="6">
    <source>
        <dbReference type="SAM" id="MobiDB-lite"/>
    </source>
</evidence>
<evidence type="ECO:0000256" key="4">
    <source>
        <dbReference type="ARBA" id="ARBA00022729"/>
    </source>
</evidence>
<evidence type="ECO:0000256" key="3">
    <source>
        <dbReference type="ARBA" id="ARBA00022525"/>
    </source>
</evidence>
<evidence type="ECO:0000313" key="12">
    <source>
        <dbReference type="Proteomes" id="UP000294641"/>
    </source>
</evidence>
<evidence type="ECO:0000256" key="7">
    <source>
        <dbReference type="SAM" id="Phobius"/>
    </source>
</evidence>
<evidence type="ECO:0000313" key="9">
    <source>
        <dbReference type="EMBL" id="STX08476.1"/>
    </source>
</evidence>
<evidence type="ECO:0000256" key="2">
    <source>
        <dbReference type="ARBA" id="ARBA00022512"/>
    </source>
</evidence>
<reference evidence="9 11" key="1">
    <citation type="submission" date="2018-06" db="EMBL/GenBank/DDBJ databases">
        <authorList>
            <consortium name="Pathogen Informatics"/>
            <person name="Doyle S."/>
        </authorList>
    </citation>
    <scope>NUCLEOTIDE SEQUENCE [LARGE SCALE GENOMIC DNA]</scope>
    <source>
        <strain evidence="9 11">NCTC10597</strain>
    </source>
</reference>
<keyword evidence="3" id="KW-0964">Secreted</keyword>
<dbReference type="Pfam" id="PF00746">
    <property type="entry name" value="Gram_pos_anchor"/>
    <property type="match status" value="1"/>
</dbReference>
<sequence length="127" mass="13616">MTKVPHYKNSVKVEADEDFLLTNTYVPPKPPPGEGTPPPLGEAGDDEFGPDSENPLAGGNGTNKPTHSKPDQQGKPAVDEDQALGGKLPQTSEESYIASIILGAVFILGAVLLIKRHRKIINYIDED</sequence>
<keyword evidence="7" id="KW-1133">Transmembrane helix</keyword>